<evidence type="ECO:0000256" key="1">
    <source>
        <dbReference type="SAM" id="Phobius"/>
    </source>
</evidence>
<accession>A0A0L8C080</accession>
<dbReference type="InterPro" id="IPR043128">
    <property type="entry name" value="Rev_trsase/Diguanyl_cyclase"/>
</dbReference>
<dbReference type="SUPFAM" id="SSF55073">
    <property type="entry name" value="Nucleotide cyclase"/>
    <property type="match status" value="1"/>
</dbReference>
<dbReference type="NCBIfam" id="TIGR00254">
    <property type="entry name" value="GGDEF"/>
    <property type="match status" value="1"/>
</dbReference>
<dbReference type="PATRIC" id="fig|106592.7.peg.4794"/>
<comment type="caution">
    <text evidence="3">The sequence shown here is derived from an EMBL/GenBank/DDBJ whole genome shotgun (WGS) entry which is preliminary data.</text>
</comment>
<dbReference type="EMBL" id="LGAP01000003">
    <property type="protein sequence ID" value="KOF20215.1"/>
    <property type="molecule type" value="Genomic_DNA"/>
</dbReference>
<feature type="domain" description="GGDEF" evidence="2">
    <location>
        <begin position="118"/>
        <end position="250"/>
    </location>
</feature>
<dbReference type="InterPro" id="IPR000160">
    <property type="entry name" value="GGDEF_dom"/>
</dbReference>
<dbReference type="InterPro" id="IPR029787">
    <property type="entry name" value="Nucleotide_cyclase"/>
</dbReference>
<evidence type="ECO:0000313" key="4">
    <source>
        <dbReference type="Proteomes" id="UP000037425"/>
    </source>
</evidence>
<proteinExistence type="predicted"/>
<keyword evidence="1" id="KW-0812">Transmembrane</keyword>
<keyword evidence="1" id="KW-1133">Transmembrane helix</keyword>
<dbReference type="PROSITE" id="PS50887">
    <property type="entry name" value="GGDEF"/>
    <property type="match status" value="1"/>
</dbReference>
<gene>
    <name evidence="3" type="ORF">AC244_10120</name>
</gene>
<dbReference type="SMART" id="SM00267">
    <property type="entry name" value="GGDEF"/>
    <property type="match status" value="1"/>
</dbReference>
<name>A0A0L8C080_ENSAD</name>
<evidence type="ECO:0000259" key="2">
    <source>
        <dbReference type="PROSITE" id="PS50887"/>
    </source>
</evidence>
<keyword evidence="1" id="KW-0472">Membrane</keyword>
<evidence type="ECO:0000313" key="3">
    <source>
        <dbReference type="EMBL" id="KOF20215.1"/>
    </source>
</evidence>
<sequence>MQREVPFNGQKDWRIVRYVLGGIVGFAILAQVLVYLSLVALVDRPYAAAVVGAALISLLMGVPLIVIAAMQFRRAQRLRNQINHVVAHDTTTGCVTGRGLVQYVNGLERRRQRAVEELHGALIHLRINNLDDVGAAFGPEWSEELLQFVASTISTSVRRDDIVARTGPASFDVLLVGATEVDADQVCTRLTKALTSSHFSADGSKVDLALSVGGALFEGSVDLERLRRAAASETVAVAAGATQSVGFVRLPSA</sequence>
<organism evidence="3 4">
    <name type="scientific">Ensifer adhaerens</name>
    <name type="common">Sinorhizobium morelense</name>
    <dbReference type="NCBI Taxonomy" id="106592"/>
    <lineage>
        <taxon>Bacteria</taxon>
        <taxon>Pseudomonadati</taxon>
        <taxon>Pseudomonadota</taxon>
        <taxon>Alphaproteobacteria</taxon>
        <taxon>Hyphomicrobiales</taxon>
        <taxon>Rhizobiaceae</taxon>
        <taxon>Sinorhizobium/Ensifer group</taxon>
        <taxon>Ensifer</taxon>
    </lineage>
</organism>
<dbReference type="RefSeq" id="WP_053248672.1">
    <property type="nucleotide sequence ID" value="NZ_LGAP01000003.1"/>
</dbReference>
<reference evidence="4" key="1">
    <citation type="submission" date="2015-07" db="EMBL/GenBank/DDBJ databases">
        <title>Whole genome sequence of an Ensifer adhaerens strain isolated from a cave pool in the Wind Cave National Park.</title>
        <authorList>
            <person name="Eng W.W.H."/>
            <person name="Gan H.M."/>
            <person name="Barton H.A."/>
            <person name="Savka M.A."/>
        </authorList>
    </citation>
    <scope>NUCLEOTIDE SEQUENCE [LARGE SCALE GENOMIC DNA]</scope>
    <source>
        <strain evidence="4">SD006</strain>
    </source>
</reference>
<dbReference type="Proteomes" id="UP000037425">
    <property type="component" value="Unassembled WGS sequence"/>
</dbReference>
<feature type="transmembrane region" description="Helical" evidence="1">
    <location>
        <begin position="46"/>
        <end position="70"/>
    </location>
</feature>
<dbReference type="AlphaFoldDB" id="A0A0L8C080"/>
<dbReference type="Pfam" id="PF00990">
    <property type="entry name" value="GGDEF"/>
    <property type="match status" value="1"/>
</dbReference>
<dbReference type="OrthoDB" id="9812260at2"/>
<dbReference type="Gene3D" id="3.30.70.270">
    <property type="match status" value="1"/>
</dbReference>
<protein>
    <recommendedName>
        <fullName evidence="2">GGDEF domain-containing protein</fullName>
    </recommendedName>
</protein>
<feature type="transmembrane region" description="Helical" evidence="1">
    <location>
        <begin position="18"/>
        <end position="40"/>
    </location>
</feature>